<feature type="transmembrane region" description="Helical" evidence="2">
    <location>
        <begin position="283"/>
        <end position="304"/>
    </location>
</feature>
<sequence>MYRYRTATAVLAAALAVGVSPPGAWGSPSDDPQLSQSLDPNQQIVHGQRVLQTGHVDMGPRFDNGRWRFLIHDDARKADPGAASVWRYPDETVLQVADAAKLPVPADPAYAFIGVEPATPVWVVPQTQNPDVVWVGWNTQDPQVMQRIDRGVTLSLTGVQGPGIVTVYLHSGDFGKPQILWDSRKTDPQPLWVDVNTHTHANWVFTKPGVYLLQLQARAQLRDGTAAIDTQLVRFAVGTATPAADALTATWSGPAADDTSTPPASPARVAASADPSGAGSAPWPVVIIAMVAAAGLTAGIAVAARARRARRRVFATRSGSGR</sequence>
<feature type="signal peptide" evidence="3">
    <location>
        <begin position="1"/>
        <end position="26"/>
    </location>
</feature>
<evidence type="ECO:0008006" key="6">
    <source>
        <dbReference type="Google" id="ProtNLM"/>
    </source>
</evidence>
<gene>
    <name evidence="4" type="ORF">GCM10010170_076260</name>
</gene>
<keyword evidence="2" id="KW-1133">Transmembrane helix</keyword>
<dbReference type="InterPro" id="IPR022435">
    <property type="entry name" value="Surface-anchored_actinobac"/>
</dbReference>
<comment type="caution">
    <text evidence="4">The sequence shown here is derived from an EMBL/GenBank/DDBJ whole genome shotgun (WGS) entry which is preliminary data.</text>
</comment>
<organism evidence="4 5">
    <name type="scientific">Dactylosporangium salmoneum</name>
    <dbReference type="NCBI Taxonomy" id="53361"/>
    <lineage>
        <taxon>Bacteria</taxon>
        <taxon>Bacillati</taxon>
        <taxon>Actinomycetota</taxon>
        <taxon>Actinomycetes</taxon>
        <taxon>Micromonosporales</taxon>
        <taxon>Micromonosporaceae</taxon>
        <taxon>Dactylosporangium</taxon>
    </lineage>
</organism>
<protein>
    <recommendedName>
        <fullName evidence="6">Surface-anchored protein</fullName>
    </recommendedName>
</protein>
<keyword evidence="2" id="KW-0812">Transmembrane</keyword>
<evidence type="ECO:0000313" key="5">
    <source>
        <dbReference type="Proteomes" id="UP001501444"/>
    </source>
</evidence>
<evidence type="ECO:0000256" key="2">
    <source>
        <dbReference type="SAM" id="Phobius"/>
    </source>
</evidence>
<feature type="compositionally biased region" description="Low complexity" evidence="1">
    <location>
        <begin position="260"/>
        <end position="278"/>
    </location>
</feature>
<evidence type="ECO:0000313" key="4">
    <source>
        <dbReference type="EMBL" id="GAA2373555.1"/>
    </source>
</evidence>
<dbReference type="NCBIfam" id="TIGR03769">
    <property type="entry name" value="P_ac_wall_RPT"/>
    <property type="match status" value="1"/>
</dbReference>
<accession>A0ABP5U9Q2</accession>
<name>A0ABP5U9Q2_9ACTN</name>
<keyword evidence="5" id="KW-1185">Reference proteome</keyword>
<keyword evidence="2" id="KW-0472">Membrane</keyword>
<proteinExistence type="predicted"/>
<reference evidence="5" key="1">
    <citation type="journal article" date="2019" name="Int. J. Syst. Evol. Microbiol.">
        <title>The Global Catalogue of Microorganisms (GCM) 10K type strain sequencing project: providing services to taxonomists for standard genome sequencing and annotation.</title>
        <authorList>
            <consortium name="The Broad Institute Genomics Platform"/>
            <consortium name="The Broad Institute Genome Sequencing Center for Infectious Disease"/>
            <person name="Wu L."/>
            <person name="Ma J."/>
        </authorList>
    </citation>
    <scope>NUCLEOTIDE SEQUENCE [LARGE SCALE GENOMIC DNA]</scope>
    <source>
        <strain evidence="5">JCM 3272</strain>
    </source>
</reference>
<dbReference type="Proteomes" id="UP001501444">
    <property type="component" value="Unassembled WGS sequence"/>
</dbReference>
<keyword evidence="3" id="KW-0732">Signal</keyword>
<dbReference type="EMBL" id="BAAARV010000074">
    <property type="protein sequence ID" value="GAA2373555.1"/>
    <property type="molecule type" value="Genomic_DNA"/>
</dbReference>
<evidence type="ECO:0000256" key="1">
    <source>
        <dbReference type="SAM" id="MobiDB-lite"/>
    </source>
</evidence>
<feature type="region of interest" description="Disordered" evidence="1">
    <location>
        <begin position="251"/>
        <end position="278"/>
    </location>
</feature>
<evidence type="ECO:0000256" key="3">
    <source>
        <dbReference type="SAM" id="SignalP"/>
    </source>
</evidence>
<feature type="chain" id="PRO_5046060200" description="Surface-anchored protein" evidence="3">
    <location>
        <begin position="27"/>
        <end position="322"/>
    </location>
</feature>
<dbReference type="NCBIfam" id="NF038134">
    <property type="entry name" value="choice_anch_M"/>
    <property type="match status" value="1"/>
</dbReference>
<dbReference type="RefSeq" id="WP_344617488.1">
    <property type="nucleotide sequence ID" value="NZ_BAAARV010000074.1"/>
</dbReference>